<feature type="region of interest" description="Disordered" evidence="1">
    <location>
        <begin position="1451"/>
        <end position="1654"/>
    </location>
</feature>
<dbReference type="Proteomes" id="UP001221413">
    <property type="component" value="Unassembled WGS sequence"/>
</dbReference>
<dbReference type="InterPro" id="IPR001810">
    <property type="entry name" value="F-box_dom"/>
</dbReference>
<feature type="domain" description="F-box" evidence="2">
    <location>
        <begin position="107"/>
        <end position="156"/>
    </location>
</feature>
<feature type="compositionally biased region" description="Low complexity" evidence="1">
    <location>
        <begin position="1767"/>
        <end position="1780"/>
    </location>
</feature>
<feature type="compositionally biased region" description="Basic and acidic residues" evidence="1">
    <location>
        <begin position="1609"/>
        <end position="1625"/>
    </location>
</feature>
<reference evidence="3" key="1">
    <citation type="submission" date="2023-01" db="EMBL/GenBank/DDBJ databases">
        <title>The chitinases involved in constricting ring structure development in the nematode-trapping fungus Drechslerella dactyloides.</title>
        <authorList>
            <person name="Wang R."/>
            <person name="Zhang L."/>
            <person name="Tang P."/>
            <person name="Li S."/>
            <person name="Liang L."/>
        </authorList>
    </citation>
    <scope>NUCLEOTIDE SEQUENCE</scope>
    <source>
        <strain evidence="3">YMF1.00031</strain>
    </source>
</reference>
<evidence type="ECO:0000259" key="2">
    <source>
        <dbReference type="PROSITE" id="PS50181"/>
    </source>
</evidence>
<feature type="compositionally biased region" description="Acidic residues" evidence="1">
    <location>
        <begin position="1627"/>
        <end position="1643"/>
    </location>
</feature>
<feature type="region of interest" description="Disordered" evidence="1">
    <location>
        <begin position="1194"/>
        <end position="1264"/>
    </location>
</feature>
<feature type="compositionally biased region" description="Basic and acidic residues" evidence="1">
    <location>
        <begin position="1104"/>
        <end position="1119"/>
    </location>
</feature>
<feature type="region of interest" description="Disordered" evidence="1">
    <location>
        <begin position="1030"/>
        <end position="1156"/>
    </location>
</feature>
<dbReference type="EMBL" id="JAQGDS010000008">
    <property type="protein sequence ID" value="KAJ6258318.1"/>
    <property type="molecule type" value="Genomic_DNA"/>
</dbReference>
<feature type="compositionally biased region" description="Basic and acidic residues" evidence="1">
    <location>
        <begin position="1208"/>
        <end position="1225"/>
    </location>
</feature>
<sequence length="2145" mass="238480">MSTINTTGKPVTMAATSSAMLDWESETSVSISDELDEDYQMFVNLSRKEVIIYPTKVGKNGIIDMDSLRTEQLAVRKAFCEFMLPSRLRAFPKARVKPNYVRKRERRRELWDLPDEALVRVIDYLPAATVLLFASLSSLCLNLAAFRIEKILWPEHLGRWAGGAIEFVEIWLKDVCINEEVATPGNSELGPEIGNQVQLAAQYHDYEILKIPRGIYGDQDGLEATQALWQVLSLGGKNGGIPYQLSWFAGYAYRGEEIYLSFHEDQRYFFCDTSGDLTEFNHNQYFSTAGSGDPGSNDTPHRIFHANKWIFGSHYISRASNWAGRTVRLGPLGTDSRKTMQFCLVDGWLEWAAMKRDLTSLDDVEDSSKNDLEALALRNPQIVENAEEMMLVPVDDENENGQKDGKHEVGDRGTDLKGPVLQGEQAAARYRTALVRESIEHMAAIGYHIGMQKVNNKELSYRKKVPEKRAVTSTEALQQLLASNIIHQRFSITSLGQRQQVCTQPQTPVFTTEGADEKGVLPVIIDAAKSVKDRISQCSSCDNIGDAIAQAVHGGCVELFRIHSNQNAPGNRRIETLELDLRPSKDVTSNNSNSKEPQSDRMELLEARMRGSEQSTPSSSPTSSRSTSNQDAQRSETQRIIKAMANRWEESLAKRRRVTEDDDASLSSEDTDETEKASSPKRSRSAKKKKKAAIKIAKLFSPIQAITIYDPPTDTDPTLRNPRAAWAQTIPQSLANELTITQRSSGVLLNQSESSNRISTIYDSATPSWMRVHDDREGRLENGHSELYNAGRPNALILRSMEDEKASPHHRTEGEGLSAFQLQELSDCPNPFGSRLLAESNDGYDVSPSAASTSMSGRSQYRAVKKERAILLNRESVESRQSRMEESVTARIRALKLDDNVNNLHEEFDVEPTIDVLRKDESLVTARIEMLRNLQQTKEEEDQDFDELMEPDISDFSAMIERAFQRTGSVTLENADERFRAHVQRAFSYPDIPPPELTEDSFSDPLQVESSLCYQPTEIERLKLFRDLGSSSSSATVSRSSSAFEEESCRPQQPPDSEVNQSSLSRSPAGGPSRSNALGNNPTSPASLGAFESHVRTPPGFKSHIRDQKTIEASQKRELNSPTQISINPPEVGKEHVAPLAHPELSLEDSGNKPSIERLGDAIRDAVVGELHVLHESKEDDKKSHRLDDAITSSCSNAEVSMPSATERAVELDENRDDEEIKAKSVPEAISHVHSAPPAMNAADSSEPSRTHPAAKAPATRMQQSWEFKPPSAPFTLQTWASIKVGVDVPDPDEERIRDFRFPIAKPPPPPPTNVAAEEEDESLLPATTERFFGRMPFPELADKFLQAPLVHPSKMTMPFRPQRPDEQPNFVGPEETGYYYTTPWGIDLSRKPYSLLATPGRKYYDSDDEKEPETAPTYELEEMTEEMKNWEPFCEEECLKMEETLVKAWNRKPLGDGASDSADEPRDEFAVDSANEAGDELTADSAYEAGDKFAADSADEAGDELAADSADESGNEPAADGVNGPADELAADGANEARDDLAADSADEAGDEAGDETGDELATDNADESGDEAVAESADEPRDEPVDAMEDLWKDWQKFDPKYFFPEGEYKEPETNGTTKKTENDLPSDSDDWEDEDTDEDHLEAPKPNHQSFLNLAKISQYKSGTPKTQQSNPQADLVSRILILPSTLVVVSYLKRRKPRQPIKVHRRQNNQVIITQPFLRNPGRCAECKANKTSQNKEGQEPPKEPEERKIKPMPRPRKKPVVSGSDSESSSQASPRSEAKIEQAKKQNRKTKKPSKILKSTSYDPQPPLQKATAATQPTAGEETKPQADIDMEKRLAPIRAAEAHYRKEYKIAKDIADLDTQKQAVLKQRKEERKAAQASGKTIKDEASCTTSVFQNKPMDTSTLTNRGRPVTMGGVKPSEGVDVQYRIRPGMTKAQIAKCQAAKEAATADPPVATETPKPKEAVVQKPANSQSSKPVKTPKEAQPSKPAKNPESQPAKTAPQKQPPKVGPSDSTKEEPSNPSRKTKLPHTIRKNPARDNRFCEQNSEDCTDICCMHKLSLPRSQVLEIKRIVDAKGSYMWTVLMTYFSHGEYGNLGQEAKEGMVASLLTRMDRTGLNIREADEAGLLQMVKVYLRNILTL</sequence>
<feature type="compositionally biased region" description="Low complexity" evidence="1">
    <location>
        <begin position="1940"/>
        <end position="1954"/>
    </location>
</feature>
<feature type="compositionally biased region" description="Polar residues" evidence="1">
    <location>
        <begin position="1897"/>
        <end position="1911"/>
    </location>
</feature>
<evidence type="ECO:0000313" key="4">
    <source>
        <dbReference type="Proteomes" id="UP001221413"/>
    </source>
</evidence>
<feature type="compositionally biased region" description="Basic residues" evidence="1">
    <location>
        <begin position="2028"/>
        <end position="2039"/>
    </location>
</feature>
<organism evidence="3 4">
    <name type="scientific">Drechslerella dactyloides</name>
    <name type="common">Nematode-trapping fungus</name>
    <name type="synonym">Arthrobotrys dactyloides</name>
    <dbReference type="NCBI Taxonomy" id="74499"/>
    <lineage>
        <taxon>Eukaryota</taxon>
        <taxon>Fungi</taxon>
        <taxon>Dikarya</taxon>
        <taxon>Ascomycota</taxon>
        <taxon>Pezizomycotina</taxon>
        <taxon>Orbiliomycetes</taxon>
        <taxon>Orbiliales</taxon>
        <taxon>Orbiliaceae</taxon>
        <taxon>Drechslerella</taxon>
    </lineage>
</organism>
<feature type="compositionally biased region" description="Basic and acidic residues" evidence="1">
    <location>
        <begin position="597"/>
        <end position="611"/>
    </location>
</feature>
<feature type="compositionally biased region" description="Basic and acidic residues" evidence="1">
    <location>
        <begin position="400"/>
        <end position="415"/>
    </location>
</feature>
<feature type="region of interest" description="Disordered" evidence="1">
    <location>
        <begin position="1940"/>
        <end position="2039"/>
    </location>
</feature>
<feature type="region of interest" description="Disordered" evidence="1">
    <location>
        <begin position="1897"/>
        <end position="1923"/>
    </location>
</feature>
<feature type="compositionally biased region" description="Acidic residues" evidence="1">
    <location>
        <begin position="1546"/>
        <end position="1579"/>
    </location>
</feature>
<feature type="region of interest" description="Disordered" evidence="1">
    <location>
        <begin position="579"/>
        <end position="636"/>
    </location>
</feature>
<feature type="region of interest" description="Disordered" evidence="1">
    <location>
        <begin position="1401"/>
        <end position="1425"/>
    </location>
</feature>
<feature type="compositionally biased region" description="Low complexity" evidence="1">
    <location>
        <begin position="615"/>
        <end position="628"/>
    </location>
</feature>
<feature type="compositionally biased region" description="Polar residues" evidence="1">
    <location>
        <begin position="1073"/>
        <end position="1086"/>
    </location>
</feature>
<keyword evidence="4" id="KW-1185">Reference proteome</keyword>
<gene>
    <name evidence="3" type="ORF">Dda_6358</name>
</gene>
<feature type="compositionally biased region" description="Basic and acidic residues" evidence="1">
    <location>
        <begin position="1580"/>
        <end position="1602"/>
    </location>
</feature>
<feature type="compositionally biased region" description="Basic and acidic residues" evidence="1">
    <location>
        <begin position="1741"/>
        <end position="1754"/>
    </location>
</feature>
<comment type="caution">
    <text evidence="3">The sequence shown here is derived from an EMBL/GenBank/DDBJ whole genome shotgun (WGS) entry which is preliminary data.</text>
</comment>
<feature type="compositionally biased region" description="Basic and acidic residues" evidence="1">
    <location>
        <begin position="1826"/>
        <end position="1837"/>
    </location>
</feature>
<evidence type="ECO:0000256" key="1">
    <source>
        <dbReference type="SAM" id="MobiDB-lite"/>
    </source>
</evidence>
<feature type="region of interest" description="Disordered" evidence="1">
    <location>
        <begin position="1733"/>
        <end position="1837"/>
    </location>
</feature>
<dbReference type="PROSITE" id="PS50181">
    <property type="entry name" value="FBOX"/>
    <property type="match status" value="1"/>
</dbReference>
<protein>
    <recommendedName>
        <fullName evidence="2">F-box domain-containing protein</fullName>
    </recommendedName>
</protein>
<evidence type="ECO:0000313" key="3">
    <source>
        <dbReference type="EMBL" id="KAJ6258318.1"/>
    </source>
</evidence>
<feature type="compositionally biased region" description="Basic residues" evidence="1">
    <location>
        <begin position="679"/>
        <end position="689"/>
    </location>
</feature>
<feature type="compositionally biased region" description="Acidic residues" evidence="1">
    <location>
        <begin position="660"/>
        <end position="673"/>
    </location>
</feature>
<feature type="compositionally biased region" description="Acidic residues" evidence="1">
    <location>
        <begin position="1498"/>
        <end position="1515"/>
    </location>
</feature>
<feature type="region of interest" description="Disordered" evidence="1">
    <location>
        <begin position="396"/>
        <end position="418"/>
    </location>
</feature>
<feature type="compositionally biased region" description="Polar residues" evidence="1">
    <location>
        <begin position="586"/>
        <end position="596"/>
    </location>
</feature>
<proteinExistence type="predicted"/>
<name>A0AAD6ITD6_DREDA</name>
<feature type="region of interest" description="Disordered" evidence="1">
    <location>
        <begin position="654"/>
        <end position="689"/>
    </location>
</feature>
<feature type="compositionally biased region" description="Low complexity" evidence="1">
    <location>
        <begin position="1030"/>
        <end position="1042"/>
    </location>
</feature>
<accession>A0AAD6ITD6</accession>
<feature type="compositionally biased region" description="Basic residues" evidence="1">
    <location>
        <begin position="1790"/>
        <end position="1800"/>
    </location>
</feature>
<feature type="compositionally biased region" description="Basic residues" evidence="1">
    <location>
        <begin position="1755"/>
        <end position="1764"/>
    </location>
</feature>